<reference evidence="1" key="1">
    <citation type="submission" date="2018-05" db="EMBL/GenBank/DDBJ databases">
        <authorList>
            <person name="Lanie J.A."/>
            <person name="Ng W.-L."/>
            <person name="Kazmierczak K.M."/>
            <person name="Andrzejewski T.M."/>
            <person name="Davidsen T.M."/>
            <person name="Wayne K.J."/>
            <person name="Tettelin H."/>
            <person name="Glass J.I."/>
            <person name="Rusch D."/>
            <person name="Podicherti R."/>
            <person name="Tsui H.-C.T."/>
            <person name="Winkler M.E."/>
        </authorList>
    </citation>
    <scope>NUCLEOTIDE SEQUENCE</scope>
</reference>
<protein>
    <recommendedName>
        <fullName evidence="2">Sel1 repeat family protein</fullName>
    </recommendedName>
</protein>
<evidence type="ECO:0008006" key="2">
    <source>
        <dbReference type="Google" id="ProtNLM"/>
    </source>
</evidence>
<dbReference type="SMART" id="SM00671">
    <property type="entry name" value="SEL1"/>
    <property type="match status" value="1"/>
</dbReference>
<dbReference type="InterPro" id="IPR011990">
    <property type="entry name" value="TPR-like_helical_dom_sf"/>
</dbReference>
<dbReference type="Gene3D" id="1.25.40.10">
    <property type="entry name" value="Tetratricopeptide repeat domain"/>
    <property type="match status" value="1"/>
</dbReference>
<name>A0A381TNR7_9ZZZZ</name>
<dbReference type="EMBL" id="UINC01004906">
    <property type="protein sequence ID" value="SVA17716.1"/>
    <property type="molecule type" value="Genomic_DNA"/>
</dbReference>
<dbReference type="InterPro" id="IPR006597">
    <property type="entry name" value="Sel1-like"/>
</dbReference>
<dbReference type="Pfam" id="PF08238">
    <property type="entry name" value="Sel1"/>
    <property type="match status" value="1"/>
</dbReference>
<evidence type="ECO:0000313" key="1">
    <source>
        <dbReference type="EMBL" id="SVA17716.1"/>
    </source>
</evidence>
<dbReference type="SUPFAM" id="SSF81901">
    <property type="entry name" value="HCP-like"/>
    <property type="match status" value="1"/>
</dbReference>
<proteinExistence type="predicted"/>
<organism evidence="1">
    <name type="scientific">marine metagenome</name>
    <dbReference type="NCBI Taxonomy" id="408172"/>
    <lineage>
        <taxon>unclassified sequences</taxon>
        <taxon>metagenomes</taxon>
        <taxon>ecological metagenomes</taxon>
    </lineage>
</organism>
<accession>A0A381TNR7</accession>
<sequence length="134" mass="14643">MLRALSVTAPVVGSVMIVVLLVEPPALRPAERLPTLRMLTVRAGEGLDQKRVQAADSESAAAQFNLGVKYATGQGVPQDYVQAHMWFNLAALRSTGEERESAVEARNLVADRMTPIQIAEAQRLAREWDAAHPR</sequence>
<dbReference type="AlphaFoldDB" id="A0A381TNR7"/>
<gene>
    <name evidence="1" type="ORF">METZ01_LOCUS70570</name>
</gene>